<accession>A0A364JZE5</accession>
<dbReference type="EMBL" id="QLMK01000001">
    <property type="protein sequence ID" value="RAK34117.1"/>
    <property type="molecule type" value="Genomic_DNA"/>
</dbReference>
<dbReference type="Proteomes" id="UP000249453">
    <property type="component" value="Unassembled WGS sequence"/>
</dbReference>
<evidence type="ECO:0000256" key="1">
    <source>
        <dbReference type="ARBA" id="ARBA00022723"/>
    </source>
</evidence>
<dbReference type="SMART" id="SM01007">
    <property type="entry name" value="Aldolase_II"/>
    <property type="match status" value="1"/>
</dbReference>
<keyword evidence="5" id="KW-1185">Reference proteome</keyword>
<organism evidence="4 5">
    <name type="scientific">Falsochrobactrum ovis</name>
    <dbReference type="NCBI Taxonomy" id="1293442"/>
    <lineage>
        <taxon>Bacteria</taxon>
        <taxon>Pseudomonadati</taxon>
        <taxon>Pseudomonadota</taxon>
        <taxon>Alphaproteobacteria</taxon>
        <taxon>Hyphomicrobiales</taxon>
        <taxon>Brucellaceae</taxon>
        <taxon>Falsochrobactrum</taxon>
    </lineage>
</organism>
<dbReference type="GO" id="GO:0005829">
    <property type="term" value="C:cytosol"/>
    <property type="evidence" value="ECO:0007669"/>
    <property type="project" value="TreeGrafter"/>
</dbReference>
<dbReference type="InterPro" id="IPR001303">
    <property type="entry name" value="Aldolase_II/adducin_N"/>
</dbReference>
<dbReference type="GO" id="GO:0016832">
    <property type="term" value="F:aldehyde-lyase activity"/>
    <property type="evidence" value="ECO:0007669"/>
    <property type="project" value="TreeGrafter"/>
</dbReference>
<dbReference type="InterPro" id="IPR050197">
    <property type="entry name" value="Aldolase_class_II_sugar_metab"/>
</dbReference>
<gene>
    <name evidence="4" type="ORF">C7374_101447</name>
</gene>
<dbReference type="PANTHER" id="PTHR22789">
    <property type="entry name" value="FUCULOSE PHOSPHATE ALDOLASE"/>
    <property type="match status" value="1"/>
</dbReference>
<feature type="domain" description="Class II aldolase/adducin N-terminal" evidence="3">
    <location>
        <begin position="9"/>
        <end position="186"/>
    </location>
</feature>
<comment type="caution">
    <text evidence="4">The sequence shown here is derived from an EMBL/GenBank/DDBJ whole genome shotgun (WGS) entry which is preliminary data.</text>
</comment>
<evidence type="ECO:0000313" key="5">
    <source>
        <dbReference type="Proteomes" id="UP000249453"/>
    </source>
</evidence>
<sequence length="222" mass="24612">MINENELRQSIIDGCLTMSRSGLNRGASGNISLRMGDQMLITPSAIPYDQMTPNMIAKMRIDDESGAFEGPKNPSVEWPFHRDILRARPEMNAVVHTHARFSTILAVARKPIPAVHYMIAAFGGPDIRVADYATYGTSELSRNIINALEGRQGCLMANHGMVVCADTLTRALWLAHELEALADQYYHAELIGGAHILSDEEIERTARNFASYGVQERKPDTE</sequence>
<name>A0A364JZE5_9HYPH</name>
<dbReference type="Gene3D" id="3.40.225.10">
    <property type="entry name" value="Class II aldolase/adducin N-terminal domain"/>
    <property type="match status" value="1"/>
</dbReference>
<dbReference type="InterPro" id="IPR036409">
    <property type="entry name" value="Aldolase_II/adducin_N_sf"/>
</dbReference>
<dbReference type="GO" id="GO:0019323">
    <property type="term" value="P:pentose catabolic process"/>
    <property type="evidence" value="ECO:0007669"/>
    <property type="project" value="TreeGrafter"/>
</dbReference>
<dbReference type="SUPFAM" id="SSF53639">
    <property type="entry name" value="AraD/HMP-PK domain-like"/>
    <property type="match status" value="1"/>
</dbReference>
<proteinExistence type="predicted"/>
<protein>
    <submittedName>
        <fullName evidence="4">L-fuculose 1-phosphate aldolase</fullName>
    </submittedName>
</protein>
<evidence type="ECO:0000259" key="3">
    <source>
        <dbReference type="SMART" id="SM01007"/>
    </source>
</evidence>
<keyword evidence="2" id="KW-0456">Lyase</keyword>
<evidence type="ECO:0000313" key="4">
    <source>
        <dbReference type="EMBL" id="RAK34117.1"/>
    </source>
</evidence>
<dbReference type="Pfam" id="PF00596">
    <property type="entry name" value="Aldolase_II"/>
    <property type="match status" value="1"/>
</dbReference>
<evidence type="ECO:0000256" key="2">
    <source>
        <dbReference type="ARBA" id="ARBA00023239"/>
    </source>
</evidence>
<dbReference type="AlphaFoldDB" id="A0A364JZE5"/>
<dbReference type="PANTHER" id="PTHR22789:SF0">
    <property type="entry name" value="3-OXO-TETRONATE 4-PHOSPHATE DECARBOXYLASE-RELATED"/>
    <property type="match status" value="1"/>
</dbReference>
<reference evidence="4 5" key="1">
    <citation type="submission" date="2018-06" db="EMBL/GenBank/DDBJ databases">
        <title>Genomic Encyclopedia of Type Strains, Phase IV (KMG-IV): sequencing the most valuable type-strain genomes for metagenomic binning, comparative biology and taxonomic classification.</title>
        <authorList>
            <person name="Goeker M."/>
        </authorList>
    </citation>
    <scope>NUCLEOTIDE SEQUENCE [LARGE SCALE GENOMIC DNA]</scope>
    <source>
        <strain evidence="4 5">DSM 26720</strain>
    </source>
</reference>
<dbReference type="RefSeq" id="WP_170130206.1">
    <property type="nucleotide sequence ID" value="NZ_JBHEEY010000001.1"/>
</dbReference>
<keyword evidence="1" id="KW-0479">Metal-binding</keyword>
<dbReference type="GO" id="GO:0046872">
    <property type="term" value="F:metal ion binding"/>
    <property type="evidence" value="ECO:0007669"/>
    <property type="project" value="UniProtKB-KW"/>
</dbReference>